<feature type="signal peptide" evidence="2">
    <location>
        <begin position="1"/>
        <end position="22"/>
    </location>
</feature>
<keyword evidence="1" id="KW-1133">Transmembrane helix</keyword>
<dbReference type="AlphaFoldDB" id="A0A1H4B4T6"/>
<feature type="chain" id="PRO_5011782544" description="DUF3592 domain-containing protein" evidence="2">
    <location>
        <begin position="23"/>
        <end position="230"/>
    </location>
</feature>
<evidence type="ECO:0000313" key="4">
    <source>
        <dbReference type="EMBL" id="SEA43109.1"/>
    </source>
</evidence>
<evidence type="ECO:0000256" key="1">
    <source>
        <dbReference type="SAM" id="Phobius"/>
    </source>
</evidence>
<accession>A0A1H4B4T6</accession>
<keyword evidence="2" id="KW-0732">Signal</keyword>
<reference evidence="5" key="1">
    <citation type="submission" date="2016-10" db="EMBL/GenBank/DDBJ databases">
        <authorList>
            <person name="Varghese N."/>
            <person name="Submissions S."/>
        </authorList>
    </citation>
    <scope>NUCLEOTIDE SEQUENCE [LARGE SCALE GENOMIC DNA]</scope>
    <source>
        <strain evidence="5">CGMCC 1.10657</strain>
    </source>
</reference>
<proteinExistence type="predicted"/>
<gene>
    <name evidence="4" type="ORF">SAMN05216562_3102</name>
</gene>
<dbReference type="EMBL" id="FNQO01000004">
    <property type="protein sequence ID" value="SEA43109.1"/>
    <property type="molecule type" value="Genomic_DNA"/>
</dbReference>
<dbReference type="InterPro" id="IPR021994">
    <property type="entry name" value="DUF3592"/>
</dbReference>
<keyword evidence="1" id="KW-0472">Membrane</keyword>
<dbReference type="Proteomes" id="UP000198658">
    <property type="component" value="Unassembled WGS sequence"/>
</dbReference>
<protein>
    <recommendedName>
        <fullName evidence="3">DUF3592 domain-containing protein</fullName>
    </recommendedName>
</protein>
<sequence length="230" mass="26041">MRRPAWASWLFLLMGMAMLAGAANEWRQTRAMLDSADRVQGEVIDMARSPGSTTYAPHVRFTARSGAEYEFTSSTSSNPPEFSSGDIVEVLYDPASPEDAIINSFMQLWFGALLLGGMGTIFFSIGLFLVTANLRARRRISRLQATGKPVLADYQCVELNTSLVVNGRSPYRLVAQWQNPRTRKIHIFKSENLWFNPEKYVDRQQVSVLVDPKKLARYYMDISFLPETVE</sequence>
<evidence type="ECO:0000313" key="5">
    <source>
        <dbReference type="Proteomes" id="UP000198658"/>
    </source>
</evidence>
<dbReference type="RefSeq" id="WP_170833238.1">
    <property type="nucleotide sequence ID" value="NZ_FNQO01000004.1"/>
</dbReference>
<evidence type="ECO:0000259" key="3">
    <source>
        <dbReference type="Pfam" id="PF12158"/>
    </source>
</evidence>
<keyword evidence="5" id="KW-1185">Reference proteome</keyword>
<dbReference type="Pfam" id="PF12158">
    <property type="entry name" value="DUF3592"/>
    <property type="match status" value="1"/>
</dbReference>
<name>A0A1H4B4T6_9GAMM</name>
<evidence type="ECO:0000256" key="2">
    <source>
        <dbReference type="SAM" id="SignalP"/>
    </source>
</evidence>
<feature type="domain" description="DUF3592" evidence="3">
    <location>
        <begin position="40"/>
        <end position="105"/>
    </location>
</feature>
<dbReference type="STRING" id="658218.SAMN05216562_3102"/>
<organism evidence="4 5">
    <name type="scientific">Microbulbifer marinus</name>
    <dbReference type="NCBI Taxonomy" id="658218"/>
    <lineage>
        <taxon>Bacteria</taxon>
        <taxon>Pseudomonadati</taxon>
        <taxon>Pseudomonadota</taxon>
        <taxon>Gammaproteobacteria</taxon>
        <taxon>Cellvibrionales</taxon>
        <taxon>Microbulbiferaceae</taxon>
        <taxon>Microbulbifer</taxon>
    </lineage>
</organism>
<keyword evidence="1" id="KW-0812">Transmembrane</keyword>
<feature type="transmembrane region" description="Helical" evidence="1">
    <location>
        <begin position="108"/>
        <end position="132"/>
    </location>
</feature>